<evidence type="ECO:0000259" key="4">
    <source>
        <dbReference type="PROSITE" id="PS50043"/>
    </source>
</evidence>
<dbReference type="GO" id="GO:0003677">
    <property type="term" value="F:DNA binding"/>
    <property type="evidence" value="ECO:0007669"/>
    <property type="project" value="UniProtKB-KW"/>
</dbReference>
<protein>
    <submittedName>
        <fullName evidence="5">Regulatory protein, luxR family</fullName>
    </submittedName>
</protein>
<keyword evidence="2" id="KW-0238">DNA-binding</keyword>
<dbReference type="InterPro" id="IPR036388">
    <property type="entry name" value="WH-like_DNA-bd_sf"/>
</dbReference>
<evidence type="ECO:0000256" key="1">
    <source>
        <dbReference type="ARBA" id="ARBA00023015"/>
    </source>
</evidence>
<dbReference type="SUPFAM" id="SSF46894">
    <property type="entry name" value="C-terminal effector domain of the bipartite response regulators"/>
    <property type="match status" value="1"/>
</dbReference>
<dbReference type="PANTHER" id="PTHR44688:SF16">
    <property type="entry name" value="DNA-BINDING TRANSCRIPTIONAL ACTIVATOR DEVR_DOSR"/>
    <property type="match status" value="1"/>
</dbReference>
<dbReference type="Gene3D" id="1.10.10.10">
    <property type="entry name" value="Winged helix-like DNA-binding domain superfamily/Winged helix DNA-binding domain"/>
    <property type="match status" value="1"/>
</dbReference>
<feature type="domain" description="HTH luxR-type" evidence="4">
    <location>
        <begin position="106"/>
        <end position="174"/>
    </location>
</feature>
<dbReference type="InterPro" id="IPR000792">
    <property type="entry name" value="Tscrpt_reg_LuxR_C"/>
</dbReference>
<dbReference type="PROSITE" id="PS00622">
    <property type="entry name" value="HTH_LUXR_1"/>
    <property type="match status" value="1"/>
</dbReference>
<evidence type="ECO:0000313" key="5">
    <source>
        <dbReference type="EMBL" id="SDM00296.1"/>
    </source>
</evidence>
<dbReference type="EMBL" id="FNEK01000145">
    <property type="protein sequence ID" value="SDM00296.1"/>
    <property type="molecule type" value="Genomic_DNA"/>
</dbReference>
<dbReference type="STRING" id="571298.SAMN04488026_11455"/>
<dbReference type="PROSITE" id="PS50043">
    <property type="entry name" value="HTH_LUXR_2"/>
    <property type="match status" value="1"/>
</dbReference>
<keyword evidence="1" id="KW-0805">Transcription regulation</keyword>
<proteinExistence type="predicted"/>
<dbReference type="PRINTS" id="PR00038">
    <property type="entry name" value="HTHLUXR"/>
</dbReference>
<keyword evidence="3" id="KW-0804">Transcription</keyword>
<dbReference type="CDD" id="cd06170">
    <property type="entry name" value="LuxR_C_like"/>
    <property type="match status" value="1"/>
</dbReference>
<dbReference type="Proteomes" id="UP000199382">
    <property type="component" value="Unassembled WGS sequence"/>
</dbReference>
<dbReference type="AlphaFoldDB" id="A0A1G9PNB4"/>
<gene>
    <name evidence="5" type="ORF">SAMN04488026_11455</name>
</gene>
<name>A0A1G9PNB4_9RHOB</name>
<evidence type="ECO:0000313" key="6">
    <source>
        <dbReference type="Proteomes" id="UP000199382"/>
    </source>
</evidence>
<sequence length="187" mass="20743">MKAIHYQSATDPARDAFRTRQTFAGGTRADDCARPVRTCNRDRTSRTQSQCGDLLQALDALCVALARLRGSFLENPTELAGWTVEDCERLAEIVRLLDMLPVSLLPHERGECEIGLSPREAEILRWIARGKSNSVIAEILGISRHTVDTHIRRIYRKLGAGDRTTAALRGMESGLLGEASSEPERED</sequence>
<keyword evidence="6" id="KW-1185">Reference proteome</keyword>
<organism evidence="5 6">
    <name type="scientific">Aliiruegeria lutimaris</name>
    <dbReference type="NCBI Taxonomy" id="571298"/>
    <lineage>
        <taxon>Bacteria</taxon>
        <taxon>Pseudomonadati</taxon>
        <taxon>Pseudomonadota</taxon>
        <taxon>Alphaproteobacteria</taxon>
        <taxon>Rhodobacterales</taxon>
        <taxon>Roseobacteraceae</taxon>
        <taxon>Aliiruegeria</taxon>
    </lineage>
</organism>
<dbReference type="GO" id="GO:0006355">
    <property type="term" value="P:regulation of DNA-templated transcription"/>
    <property type="evidence" value="ECO:0007669"/>
    <property type="project" value="InterPro"/>
</dbReference>
<reference evidence="5 6" key="1">
    <citation type="submission" date="2016-10" db="EMBL/GenBank/DDBJ databases">
        <authorList>
            <person name="de Groot N.N."/>
        </authorList>
    </citation>
    <scope>NUCLEOTIDE SEQUENCE [LARGE SCALE GENOMIC DNA]</scope>
    <source>
        <strain evidence="5 6">DSM 25294</strain>
    </source>
</reference>
<dbReference type="PANTHER" id="PTHR44688">
    <property type="entry name" value="DNA-BINDING TRANSCRIPTIONAL ACTIVATOR DEVR_DOSR"/>
    <property type="match status" value="1"/>
</dbReference>
<dbReference type="SMART" id="SM00421">
    <property type="entry name" value="HTH_LUXR"/>
    <property type="match status" value="1"/>
</dbReference>
<dbReference type="InterPro" id="IPR016032">
    <property type="entry name" value="Sig_transdc_resp-reg_C-effctor"/>
</dbReference>
<evidence type="ECO:0000256" key="2">
    <source>
        <dbReference type="ARBA" id="ARBA00023125"/>
    </source>
</evidence>
<evidence type="ECO:0000256" key="3">
    <source>
        <dbReference type="ARBA" id="ARBA00023163"/>
    </source>
</evidence>
<dbReference type="Pfam" id="PF00196">
    <property type="entry name" value="GerE"/>
    <property type="match status" value="1"/>
</dbReference>
<accession>A0A1G9PNB4</accession>